<dbReference type="SUPFAM" id="SSF54909">
    <property type="entry name" value="Dimeric alpha+beta barrel"/>
    <property type="match status" value="1"/>
</dbReference>
<protein>
    <submittedName>
        <fullName evidence="3">Dabb family protein</fullName>
    </submittedName>
</protein>
<name>A0ABX2DZL0_9BACL</name>
<keyword evidence="4" id="KW-1185">Reference proteome</keyword>
<dbReference type="EMBL" id="JABMKX010000019">
    <property type="protein sequence ID" value="NQX48921.1"/>
    <property type="molecule type" value="Genomic_DNA"/>
</dbReference>
<dbReference type="Gene3D" id="3.30.70.100">
    <property type="match status" value="1"/>
</dbReference>
<dbReference type="Pfam" id="PF07876">
    <property type="entry name" value="Dabb"/>
    <property type="match status" value="1"/>
</dbReference>
<comment type="caution">
    <text evidence="3">The sequence shown here is derived from an EMBL/GenBank/DDBJ whole genome shotgun (WGS) entry which is preliminary data.</text>
</comment>
<dbReference type="InterPro" id="IPR007138">
    <property type="entry name" value="ABM_dom"/>
</dbReference>
<dbReference type="SMART" id="SM00886">
    <property type="entry name" value="Dabb"/>
    <property type="match status" value="1"/>
</dbReference>
<proteinExistence type="predicted"/>
<sequence length="100" mass="11392">MNKGAIRHMAVFTLKSAPDTEETRAFLRDGAEILSAIPGVNHFEVLRQVSVKCDYQYGFSMEFADQAAYDAYNNHPDHQAFVAERWDTQVAAFQEIDFMV</sequence>
<dbReference type="InterPro" id="IPR011008">
    <property type="entry name" value="Dimeric_a/b-barrel"/>
</dbReference>
<dbReference type="PROSITE" id="PS51502">
    <property type="entry name" value="S_R_A_B_BARREL"/>
    <property type="match status" value="1"/>
</dbReference>
<accession>A0ABX2DZL0</accession>
<dbReference type="RefSeq" id="WP_173139539.1">
    <property type="nucleotide sequence ID" value="NZ_CP073365.1"/>
</dbReference>
<feature type="domain" description="Stress-response A/B barrel" evidence="1">
    <location>
        <begin position="6"/>
        <end position="98"/>
    </location>
</feature>
<reference evidence="3 4" key="1">
    <citation type="submission" date="2020-05" db="EMBL/GenBank/DDBJ databases">
        <title>Paenibacillus glebae, sp. nov., Paenibacillus humi sp. nov., Paenibacillus pedi sp. nov., Paenibacillus terrestris sp. nov. and Paenibacillus terricola sp. nov., isolated from a forest top soil sample.</title>
        <authorList>
            <person name="Qi S."/>
            <person name="Carlier A."/>
            <person name="Cnockaert M."/>
            <person name="Vandamme P."/>
        </authorList>
    </citation>
    <scope>NUCLEOTIDE SEQUENCE [LARGE SCALE GENOMIC DNA]</scope>
    <source>
        <strain evidence="3 4">LMG 29502</strain>
    </source>
</reference>
<feature type="domain" description="ABM" evidence="2">
    <location>
        <begin position="8"/>
        <end position="98"/>
    </location>
</feature>
<gene>
    <name evidence="3" type="ORF">HQN87_26725</name>
</gene>
<dbReference type="PROSITE" id="PS51725">
    <property type="entry name" value="ABM"/>
    <property type="match status" value="1"/>
</dbReference>
<evidence type="ECO:0000259" key="1">
    <source>
        <dbReference type="PROSITE" id="PS51502"/>
    </source>
</evidence>
<evidence type="ECO:0000313" key="3">
    <source>
        <dbReference type="EMBL" id="NQX48921.1"/>
    </source>
</evidence>
<dbReference type="Proteomes" id="UP000711047">
    <property type="component" value="Unassembled WGS sequence"/>
</dbReference>
<evidence type="ECO:0000313" key="4">
    <source>
        <dbReference type="Proteomes" id="UP000711047"/>
    </source>
</evidence>
<evidence type="ECO:0000259" key="2">
    <source>
        <dbReference type="PROSITE" id="PS51725"/>
    </source>
</evidence>
<dbReference type="InterPro" id="IPR013097">
    <property type="entry name" value="Dabb"/>
</dbReference>
<organism evidence="3 4">
    <name type="scientific">Paenibacillus tritici</name>
    <dbReference type="NCBI Taxonomy" id="1873425"/>
    <lineage>
        <taxon>Bacteria</taxon>
        <taxon>Bacillati</taxon>
        <taxon>Bacillota</taxon>
        <taxon>Bacilli</taxon>
        <taxon>Bacillales</taxon>
        <taxon>Paenibacillaceae</taxon>
        <taxon>Paenibacillus</taxon>
    </lineage>
</organism>